<comment type="caution">
    <text evidence="6">The sequence shown here is derived from an EMBL/GenBank/DDBJ whole genome shotgun (WGS) entry which is preliminary data.</text>
</comment>
<organism evidence="6 7">
    <name type="scientific">Thelonectria olida</name>
    <dbReference type="NCBI Taxonomy" id="1576542"/>
    <lineage>
        <taxon>Eukaryota</taxon>
        <taxon>Fungi</taxon>
        <taxon>Dikarya</taxon>
        <taxon>Ascomycota</taxon>
        <taxon>Pezizomycotina</taxon>
        <taxon>Sordariomycetes</taxon>
        <taxon>Hypocreomycetidae</taxon>
        <taxon>Hypocreales</taxon>
        <taxon>Nectriaceae</taxon>
        <taxon>Thelonectria</taxon>
    </lineage>
</organism>
<evidence type="ECO:0000256" key="5">
    <source>
        <dbReference type="SAM" id="Phobius"/>
    </source>
</evidence>
<name>A0A9P8VPB4_9HYPO</name>
<sequence length="152" mass="16655">MPATGLDLHRNVSFFTVPVAFLICLVPHFIAVFSAGHGIYDNSSPRDFKDSVGKNSSITAQTKRRILRAEAATNNGFETLGFFAGAVVAANQAGLDTATLNALSIGYILSRIVFVFLYIMVQNRGLSWLRTFTWDVGVALSTTLWVKARLRL</sequence>
<comment type="subcellular location">
    <subcellularLocation>
        <location evidence="1">Membrane</location>
    </subcellularLocation>
</comment>
<dbReference type="PANTHER" id="PTHR35371:SF1">
    <property type="entry name" value="BLR7753 PROTEIN"/>
    <property type="match status" value="1"/>
</dbReference>
<keyword evidence="3 5" id="KW-1133">Transmembrane helix</keyword>
<evidence type="ECO:0000313" key="7">
    <source>
        <dbReference type="Proteomes" id="UP000777438"/>
    </source>
</evidence>
<dbReference type="InterPro" id="IPR023352">
    <property type="entry name" value="MAPEG-like_dom_sf"/>
</dbReference>
<dbReference type="EMBL" id="JAGPYM010000095">
    <property type="protein sequence ID" value="KAH6867611.1"/>
    <property type="molecule type" value="Genomic_DNA"/>
</dbReference>
<keyword evidence="2 5" id="KW-0812">Transmembrane</keyword>
<feature type="transmembrane region" description="Helical" evidence="5">
    <location>
        <begin position="12"/>
        <end position="36"/>
    </location>
</feature>
<feature type="transmembrane region" description="Helical" evidence="5">
    <location>
        <begin position="100"/>
        <end position="121"/>
    </location>
</feature>
<dbReference type="SUPFAM" id="SSF161084">
    <property type="entry name" value="MAPEG domain-like"/>
    <property type="match status" value="1"/>
</dbReference>
<reference evidence="6 7" key="1">
    <citation type="journal article" date="2021" name="Nat. Commun.">
        <title>Genetic determinants of endophytism in the Arabidopsis root mycobiome.</title>
        <authorList>
            <person name="Mesny F."/>
            <person name="Miyauchi S."/>
            <person name="Thiergart T."/>
            <person name="Pickel B."/>
            <person name="Atanasova L."/>
            <person name="Karlsson M."/>
            <person name="Huettel B."/>
            <person name="Barry K.W."/>
            <person name="Haridas S."/>
            <person name="Chen C."/>
            <person name="Bauer D."/>
            <person name="Andreopoulos W."/>
            <person name="Pangilinan J."/>
            <person name="LaButti K."/>
            <person name="Riley R."/>
            <person name="Lipzen A."/>
            <person name="Clum A."/>
            <person name="Drula E."/>
            <person name="Henrissat B."/>
            <person name="Kohler A."/>
            <person name="Grigoriev I.V."/>
            <person name="Martin F.M."/>
            <person name="Hacquard S."/>
        </authorList>
    </citation>
    <scope>NUCLEOTIDE SEQUENCE [LARGE SCALE GENOMIC DNA]</scope>
    <source>
        <strain evidence="6 7">MPI-CAGE-CH-0241</strain>
    </source>
</reference>
<dbReference type="Pfam" id="PF01124">
    <property type="entry name" value="MAPEG"/>
    <property type="match status" value="1"/>
</dbReference>
<protein>
    <submittedName>
        <fullName evidence="6">Membrane protein</fullName>
    </submittedName>
</protein>
<dbReference type="InterPro" id="IPR001129">
    <property type="entry name" value="Membr-assoc_MAPEG"/>
</dbReference>
<keyword evidence="4 5" id="KW-0472">Membrane</keyword>
<accession>A0A9P8VPB4</accession>
<dbReference type="Gene3D" id="1.20.120.550">
    <property type="entry name" value="Membrane associated eicosanoid/glutathione metabolism-like domain"/>
    <property type="match status" value="1"/>
</dbReference>
<dbReference type="PANTHER" id="PTHR35371">
    <property type="entry name" value="INNER MEMBRANE PROTEIN"/>
    <property type="match status" value="1"/>
</dbReference>
<dbReference type="OrthoDB" id="2122304at2759"/>
<proteinExistence type="predicted"/>
<dbReference type="GO" id="GO:0016020">
    <property type="term" value="C:membrane"/>
    <property type="evidence" value="ECO:0007669"/>
    <property type="project" value="UniProtKB-SubCell"/>
</dbReference>
<dbReference type="Proteomes" id="UP000777438">
    <property type="component" value="Unassembled WGS sequence"/>
</dbReference>
<gene>
    <name evidence="6" type="ORF">B0T10DRAFT_534161</name>
</gene>
<evidence type="ECO:0000256" key="1">
    <source>
        <dbReference type="ARBA" id="ARBA00004370"/>
    </source>
</evidence>
<evidence type="ECO:0000313" key="6">
    <source>
        <dbReference type="EMBL" id="KAH6867611.1"/>
    </source>
</evidence>
<dbReference type="AlphaFoldDB" id="A0A9P8VPB4"/>
<evidence type="ECO:0000256" key="3">
    <source>
        <dbReference type="ARBA" id="ARBA00022989"/>
    </source>
</evidence>
<keyword evidence="7" id="KW-1185">Reference proteome</keyword>
<evidence type="ECO:0000256" key="4">
    <source>
        <dbReference type="ARBA" id="ARBA00023136"/>
    </source>
</evidence>
<evidence type="ECO:0000256" key="2">
    <source>
        <dbReference type="ARBA" id="ARBA00022692"/>
    </source>
</evidence>